<dbReference type="Gene3D" id="3.40.1350.10">
    <property type="match status" value="1"/>
</dbReference>
<dbReference type="EMBL" id="FNWU01000005">
    <property type="protein sequence ID" value="SEH53785.1"/>
    <property type="molecule type" value="Genomic_DNA"/>
</dbReference>
<evidence type="ECO:0000313" key="2">
    <source>
        <dbReference type="EMBL" id="SEH53785.1"/>
    </source>
</evidence>
<dbReference type="STRING" id="1267564.SAMN05192561_10598"/>
<proteinExistence type="predicted"/>
<dbReference type="AlphaFoldDB" id="A0A1H6IVX9"/>
<accession>A0A1H6IVX9</accession>
<name>A0A1H6IVX9_9EURY</name>
<keyword evidence="3" id="KW-1185">Reference proteome</keyword>
<dbReference type="Proteomes" id="UP000199215">
    <property type="component" value="Unassembled WGS sequence"/>
</dbReference>
<organism evidence="2 3">
    <name type="scientific">Halopenitus malekzadehii</name>
    <dbReference type="NCBI Taxonomy" id="1267564"/>
    <lineage>
        <taxon>Archaea</taxon>
        <taxon>Methanobacteriati</taxon>
        <taxon>Methanobacteriota</taxon>
        <taxon>Stenosarchaea group</taxon>
        <taxon>Halobacteria</taxon>
        <taxon>Halobacteriales</taxon>
        <taxon>Haloferacaceae</taxon>
        <taxon>Halopenitus</taxon>
    </lineage>
</organism>
<dbReference type="OrthoDB" id="142611at2157"/>
<dbReference type="InterPro" id="IPR025364">
    <property type="entry name" value="DUF4268"/>
</dbReference>
<evidence type="ECO:0000259" key="1">
    <source>
        <dbReference type="Pfam" id="PF14088"/>
    </source>
</evidence>
<feature type="domain" description="DUF4268" evidence="1">
    <location>
        <begin position="173"/>
        <end position="311"/>
    </location>
</feature>
<gene>
    <name evidence="2" type="ORF">SAMN05192561_10598</name>
</gene>
<reference evidence="2 3" key="1">
    <citation type="submission" date="2016-10" db="EMBL/GenBank/DDBJ databases">
        <authorList>
            <person name="de Groot N.N."/>
        </authorList>
    </citation>
    <scope>NUCLEOTIDE SEQUENCE [LARGE SCALE GENOMIC DNA]</scope>
    <source>
        <strain evidence="2 3">IBRC-M10418</strain>
    </source>
</reference>
<dbReference type="GO" id="GO:0003676">
    <property type="term" value="F:nucleic acid binding"/>
    <property type="evidence" value="ECO:0007669"/>
    <property type="project" value="InterPro"/>
</dbReference>
<sequence length="320" mass="37155">MDKRIAEIEEHELRSVWENEERDFTRWLTENIDLLSAELGIEIEDARAEEAIGDFSADIVAREMNTGETVVIENQYSKTDHDHLGKLLTYSAGKRAGFTMWLAEEFRPEHRSVLEWLNESGPKDVKFFAIKPRVVSIEGSEKRGFEFEVIVEPNDWERELSDEQSLTETEKGYKEFFADLVEAYAERRPSWYKLTPGPRGYMTFSAGISGVSFGWVFHQGPEFSIELYISTSEKERNEAIFETLQDDREEIESNLDVELVWQQLPEKQACRIKWPKPIEGKITDLTPEQQAELIEWGVDAMEIFQDEFEQRVAKIQSPGL</sequence>
<protein>
    <recommendedName>
        <fullName evidence="1">DUF4268 domain-containing protein</fullName>
    </recommendedName>
</protein>
<dbReference type="InterPro" id="IPR011856">
    <property type="entry name" value="tRNA_endonuc-like_dom_sf"/>
</dbReference>
<dbReference type="Pfam" id="PF14088">
    <property type="entry name" value="DUF4268"/>
    <property type="match status" value="1"/>
</dbReference>
<dbReference type="RefSeq" id="WP_092817115.1">
    <property type="nucleotide sequence ID" value="NZ_FNWU01000005.1"/>
</dbReference>
<evidence type="ECO:0000313" key="3">
    <source>
        <dbReference type="Proteomes" id="UP000199215"/>
    </source>
</evidence>